<dbReference type="PANTHER" id="PTHR21432">
    <property type="entry name" value="ACETYL-COA HYDROLASE-RELATED"/>
    <property type="match status" value="1"/>
</dbReference>
<evidence type="ECO:0000313" key="2">
    <source>
        <dbReference type="EMBL" id="MPM22875.1"/>
    </source>
</evidence>
<dbReference type="InterPro" id="IPR046433">
    <property type="entry name" value="ActCoA_hydro"/>
</dbReference>
<dbReference type="InterPro" id="IPR037171">
    <property type="entry name" value="NagB/RpiA_transferase-like"/>
</dbReference>
<reference evidence="2" key="1">
    <citation type="submission" date="2019-08" db="EMBL/GenBank/DDBJ databases">
        <authorList>
            <person name="Kucharzyk K."/>
            <person name="Murdoch R.W."/>
            <person name="Higgins S."/>
            <person name="Loffler F."/>
        </authorList>
    </citation>
    <scope>NUCLEOTIDE SEQUENCE</scope>
</reference>
<protein>
    <submittedName>
        <fullName evidence="2">Butanoate coenzyme A-transferase</fullName>
        <ecNumber evidence="2">2.8.3.-</ecNumber>
    </submittedName>
</protein>
<dbReference type="GO" id="GO:0006083">
    <property type="term" value="P:acetate metabolic process"/>
    <property type="evidence" value="ECO:0007669"/>
    <property type="project" value="InterPro"/>
</dbReference>
<name>A0A644Y2V6_9ZZZZ</name>
<dbReference type="InterPro" id="IPR026888">
    <property type="entry name" value="AcetylCoA_hyd_C"/>
</dbReference>
<dbReference type="InterPro" id="IPR038460">
    <property type="entry name" value="AcetylCoA_hyd_C_sf"/>
</dbReference>
<dbReference type="EMBL" id="VSSQ01003906">
    <property type="protein sequence ID" value="MPM22875.1"/>
    <property type="molecule type" value="Genomic_DNA"/>
</dbReference>
<comment type="caution">
    <text evidence="2">The sequence shown here is derived from an EMBL/GenBank/DDBJ whole genome shotgun (WGS) entry which is preliminary data.</text>
</comment>
<dbReference type="EC" id="2.8.3.-" evidence="2"/>
<feature type="domain" description="Acetyl-CoA hydrolase/transferase C-terminal" evidence="1">
    <location>
        <begin position="273"/>
        <end position="431"/>
    </location>
</feature>
<dbReference type="AlphaFoldDB" id="A0A644Y2V6"/>
<proteinExistence type="predicted"/>
<dbReference type="Pfam" id="PF13336">
    <property type="entry name" value="AcetylCoA_hyd_C"/>
    <property type="match status" value="1"/>
</dbReference>
<organism evidence="2">
    <name type="scientific">bioreactor metagenome</name>
    <dbReference type="NCBI Taxonomy" id="1076179"/>
    <lineage>
        <taxon>unclassified sequences</taxon>
        <taxon>metagenomes</taxon>
        <taxon>ecological metagenomes</taxon>
    </lineage>
</organism>
<dbReference type="SUPFAM" id="SSF100950">
    <property type="entry name" value="NagB/RpiA/CoA transferase-like"/>
    <property type="match status" value="2"/>
</dbReference>
<dbReference type="PANTHER" id="PTHR21432:SF20">
    <property type="entry name" value="ACETYL-COA HYDROLASE"/>
    <property type="match status" value="1"/>
</dbReference>
<accession>A0A644Y2V6</accession>
<dbReference type="GO" id="GO:0008775">
    <property type="term" value="F:acetate CoA-transferase activity"/>
    <property type="evidence" value="ECO:0007669"/>
    <property type="project" value="InterPro"/>
</dbReference>
<dbReference type="Gene3D" id="3.40.1080.10">
    <property type="entry name" value="Glutaconate Coenzyme A-transferase"/>
    <property type="match status" value="1"/>
</dbReference>
<dbReference type="Gene3D" id="3.40.1080.20">
    <property type="entry name" value="Acetyl-CoA hydrolase/transferase C-terminal domain"/>
    <property type="match status" value="1"/>
</dbReference>
<dbReference type="Gene3D" id="3.30.750.70">
    <property type="entry name" value="4-hydroxybutyrate coenzyme like domains"/>
    <property type="match status" value="1"/>
</dbReference>
<gene>
    <name evidence="2" type="ORF">SDC9_69335</name>
</gene>
<evidence type="ECO:0000259" key="1">
    <source>
        <dbReference type="Pfam" id="PF13336"/>
    </source>
</evidence>
<keyword evidence="2" id="KW-0808">Transferase</keyword>
<sequence length="441" mass="48906">MFDYRTAYPEKCITAEKALELVKSNDIITVGMASAEPYEFLMQLHTIADRVRDVTITSSLATVQAPYLTDFLRYQNSFRIDSWFYSGQLRALQHTGRISFIPNHLHLAGFKRNAAVRTNIFICSASMPTEEGVALSCSNVYEMEMLKEADIVILEVSPNIPHTLGDHVVPFGDVDYIIESDYFLPPIPDTVPNEKDREIGRHIAELVNDGDCIQIGIGGIPNAVCEFLSEKKDLGVHTEMMTTGLMRLMQKGVVTNRKKQLLPGQSVCCFGMGTQELYAFMHDNPEVCIRAGSWVNDPRIIGLNDNQVSINTSIEVDLMGQCCSESIGHIQFSGTGGQADTAIGAQNSKNGRSFIALYSTAMVKNPNTGEREEISKIVPLLKAGATVSLSRNDVDYVVTEYGAVRLRGVDIAERARRLISIAHPKFRAELSVMAREYMFMA</sequence>